<dbReference type="RefSeq" id="WP_259083298.1">
    <property type="nucleotide sequence ID" value="NZ_JANTYZ010000002.1"/>
</dbReference>
<accession>A0A9X2R6W3</accession>
<dbReference type="Proteomes" id="UP001155034">
    <property type="component" value="Unassembled WGS sequence"/>
</dbReference>
<dbReference type="EMBL" id="JANTYZ010000002">
    <property type="protein sequence ID" value="MCS3864604.1"/>
    <property type="molecule type" value="Genomic_DNA"/>
</dbReference>
<evidence type="ECO:0000313" key="1">
    <source>
        <dbReference type="EMBL" id="MCS3864604.1"/>
    </source>
</evidence>
<gene>
    <name evidence="1" type="ORF">GGP82_001150</name>
</gene>
<sequence length="76" mass="8446">MSEEPASDHENGRDTIDEIISQADEDELLGREHTDVLRALAHVLLTSPPSTAERLQRRLETLSDISVSGHEREQAA</sequence>
<protein>
    <submittedName>
        <fullName evidence="1">Uncharacterized protein</fullName>
    </submittedName>
</protein>
<proteinExistence type="predicted"/>
<dbReference type="AlphaFoldDB" id="A0A9X2R6W3"/>
<comment type="caution">
    <text evidence="1">The sequence shown here is derived from an EMBL/GenBank/DDBJ whole genome shotgun (WGS) entry which is preliminary data.</text>
</comment>
<organism evidence="1 2">
    <name type="scientific">Salinibacter ruber</name>
    <dbReference type="NCBI Taxonomy" id="146919"/>
    <lineage>
        <taxon>Bacteria</taxon>
        <taxon>Pseudomonadati</taxon>
        <taxon>Rhodothermota</taxon>
        <taxon>Rhodothermia</taxon>
        <taxon>Rhodothermales</taxon>
        <taxon>Salinibacteraceae</taxon>
        <taxon>Salinibacter</taxon>
    </lineage>
</organism>
<reference evidence="1" key="1">
    <citation type="submission" date="2022-08" db="EMBL/GenBank/DDBJ databases">
        <title>Genomic Encyclopedia of Type Strains, Phase V (KMG-V): Genome sequencing to study the core and pangenomes of soil and plant-associated prokaryotes.</title>
        <authorList>
            <person name="Whitman W."/>
        </authorList>
    </citation>
    <scope>NUCLEOTIDE SEQUENCE</scope>
    <source>
        <strain evidence="1">SP2016B</strain>
    </source>
</reference>
<evidence type="ECO:0000313" key="2">
    <source>
        <dbReference type="Proteomes" id="UP001155034"/>
    </source>
</evidence>
<name>A0A9X2R6W3_9BACT</name>